<dbReference type="GO" id="GO:0051301">
    <property type="term" value="P:cell division"/>
    <property type="evidence" value="ECO:0007669"/>
    <property type="project" value="UniProtKB-KW"/>
</dbReference>
<proteinExistence type="inferred from homology"/>
<feature type="region of interest" description="Disordered" evidence="6">
    <location>
        <begin position="299"/>
        <end position="319"/>
    </location>
</feature>
<evidence type="ECO:0000256" key="6">
    <source>
        <dbReference type="SAM" id="MobiDB-lite"/>
    </source>
</evidence>
<feature type="domain" description="Cyclin-like" evidence="7">
    <location>
        <begin position="85"/>
        <end position="173"/>
    </location>
</feature>
<evidence type="ECO:0000256" key="2">
    <source>
        <dbReference type="ARBA" id="ARBA00022618"/>
    </source>
</evidence>
<dbReference type="Gene3D" id="1.10.472.10">
    <property type="entry name" value="Cyclin-like"/>
    <property type="match status" value="2"/>
</dbReference>
<evidence type="ECO:0000259" key="7">
    <source>
        <dbReference type="SMART" id="SM00385"/>
    </source>
</evidence>
<dbReference type="Proteomes" id="UP000541444">
    <property type="component" value="Unassembled WGS sequence"/>
</dbReference>
<dbReference type="Pfam" id="PF02984">
    <property type="entry name" value="Cyclin_C"/>
    <property type="match status" value="1"/>
</dbReference>
<dbReference type="InterPro" id="IPR039361">
    <property type="entry name" value="Cyclin"/>
</dbReference>
<dbReference type="InterPro" id="IPR036915">
    <property type="entry name" value="Cyclin-like_sf"/>
</dbReference>
<organism evidence="9 10">
    <name type="scientific">Kingdonia uniflora</name>
    <dbReference type="NCBI Taxonomy" id="39325"/>
    <lineage>
        <taxon>Eukaryota</taxon>
        <taxon>Viridiplantae</taxon>
        <taxon>Streptophyta</taxon>
        <taxon>Embryophyta</taxon>
        <taxon>Tracheophyta</taxon>
        <taxon>Spermatophyta</taxon>
        <taxon>Magnoliopsida</taxon>
        <taxon>Ranunculales</taxon>
        <taxon>Circaeasteraceae</taxon>
        <taxon>Kingdonia</taxon>
    </lineage>
</organism>
<evidence type="ECO:0000256" key="4">
    <source>
        <dbReference type="ARBA" id="ARBA00023306"/>
    </source>
</evidence>
<dbReference type="AlphaFoldDB" id="A0A7J7MIQ7"/>
<dbReference type="CDD" id="cd20543">
    <property type="entry name" value="CYCLIN_AtCycD-like_rpt1"/>
    <property type="match status" value="1"/>
</dbReference>
<keyword evidence="2" id="KW-0132">Cell division</keyword>
<comment type="caution">
    <text evidence="9">The sequence shown here is derived from an EMBL/GenBank/DDBJ whole genome shotgun (WGS) entry which is preliminary data.</text>
</comment>
<evidence type="ECO:0000256" key="5">
    <source>
        <dbReference type="RuleBase" id="RU000383"/>
    </source>
</evidence>
<dbReference type="OrthoDB" id="5590282at2759"/>
<sequence>MSFSLFDEENCYSDLLCDEDSGSFGNDDDDDVNSSRCEIDLELLEEVITGFVEIEGEYVPRSEYSSMLSAVDSIDAASAREFAIDWMIKVHSFYSFQPSTVYLSVNYMDRFLSARCLPETNGWPLQLLSVACLSLAAKIEELLVPSLLDIQAESVKFIFQPRTVCRMEILVLTTLDWKLRSVTPFHFIDFFASKADSTGGFVGYLVTRATQIMLVIVRETKFLEYWPSSVAAAVIYYGAKEIPSLSYINFGNVVSWCNGLNQDQIVGCYKLLQGIVANAYETKPPKVLPQLRVMARTVVSSSDSSSSSSSSSNKRRKLE</sequence>
<evidence type="ECO:0000313" key="10">
    <source>
        <dbReference type="Proteomes" id="UP000541444"/>
    </source>
</evidence>
<dbReference type="SUPFAM" id="SSF47954">
    <property type="entry name" value="Cyclin-like"/>
    <property type="match status" value="2"/>
</dbReference>
<dbReference type="SMART" id="SM01332">
    <property type="entry name" value="Cyclin_C"/>
    <property type="match status" value="1"/>
</dbReference>
<dbReference type="InterPro" id="IPR004367">
    <property type="entry name" value="Cyclin_C-dom"/>
</dbReference>
<dbReference type="PROSITE" id="PS00292">
    <property type="entry name" value="CYCLINS"/>
    <property type="match status" value="1"/>
</dbReference>
<name>A0A7J7MIQ7_9MAGN</name>
<evidence type="ECO:0000313" key="9">
    <source>
        <dbReference type="EMBL" id="KAF6154664.1"/>
    </source>
</evidence>
<keyword evidence="3 5" id="KW-0195">Cyclin</keyword>
<dbReference type="CDD" id="cd20544">
    <property type="entry name" value="CYCLIN_AtCycD-like_rpt2"/>
    <property type="match status" value="1"/>
</dbReference>
<reference evidence="9 10" key="1">
    <citation type="journal article" date="2020" name="IScience">
        <title>Genome Sequencing of the Endangered Kingdonia uniflora (Circaeasteraceae, Ranunculales) Reveals Potential Mechanisms of Evolutionary Specialization.</title>
        <authorList>
            <person name="Sun Y."/>
            <person name="Deng T."/>
            <person name="Zhang A."/>
            <person name="Moore M.J."/>
            <person name="Landis J.B."/>
            <person name="Lin N."/>
            <person name="Zhang H."/>
            <person name="Zhang X."/>
            <person name="Huang J."/>
            <person name="Zhang X."/>
            <person name="Sun H."/>
            <person name="Wang H."/>
        </authorList>
    </citation>
    <scope>NUCLEOTIDE SEQUENCE [LARGE SCALE GENOMIC DNA]</scope>
    <source>
        <strain evidence="9">TB1705</strain>
        <tissue evidence="9">Leaf</tissue>
    </source>
</reference>
<dbReference type="InterPro" id="IPR048258">
    <property type="entry name" value="Cyclins_cyclin-box"/>
</dbReference>
<protein>
    <recommendedName>
        <fullName evidence="11">Cyclin N-terminal domain-containing protein</fullName>
    </recommendedName>
</protein>
<dbReference type="FunFam" id="1.10.472.10:FF:000060">
    <property type="entry name" value="D6-type cyclin"/>
    <property type="match status" value="1"/>
</dbReference>
<dbReference type="SMART" id="SM00385">
    <property type="entry name" value="CYCLIN"/>
    <property type="match status" value="1"/>
</dbReference>
<evidence type="ECO:0000259" key="8">
    <source>
        <dbReference type="SMART" id="SM01332"/>
    </source>
</evidence>
<dbReference type="Pfam" id="PF00134">
    <property type="entry name" value="Cyclin_N"/>
    <property type="match status" value="1"/>
</dbReference>
<accession>A0A7J7MIQ7</accession>
<dbReference type="EMBL" id="JACGCM010001471">
    <property type="protein sequence ID" value="KAF6154664.1"/>
    <property type="molecule type" value="Genomic_DNA"/>
</dbReference>
<evidence type="ECO:0008006" key="11">
    <source>
        <dbReference type="Google" id="ProtNLM"/>
    </source>
</evidence>
<gene>
    <name evidence="9" type="ORF">GIB67_000548</name>
</gene>
<keyword evidence="10" id="KW-1185">Reference proteome</keyword>
<feature type="domain" description="Cyclin C-terminal" evidence="8">
    <location>
        <begin position="182"/>
        <end position="313"/>
    </location>
</feature>
<dbReference type="PANTHER" id="PTHR10177">
    <property type="entry name" value="CYCLINS"/>
    <property type="match status" value="1"/>
</dbReference>
<evidence type="ECO:0000256" key="1">
    <source>
        <dbReference type="ARBA" id="ARBA00009065"/>
    </source>
</evidence>
<dbReference type="InterPro" id="IPR006671">
    <property type="entry name" value="Cyclin_N"/>
</dbReference>
<comment type="similarity">
    <text evidence="1">Belongs to the cyclin family. Cyclin D subfamily.</text>
</comment>
<feature type="compositionally biased region" description="Low complexity" evidence="6">
    <location>
        <begin position="300"/>
        <end position="312"/>
    </location>
</feature>
<evidence type="ECO:0000256" key="3">
    <source>
        <dbReference type="ARBA" id="ARBA00023127"/>
    </source>
</evidence>
<dbReference type="InterPro" id="IPR013763">
    <property type="entry name" value="Cyclin-like_dom"/>
</dbReference>
<keyword evidence="4" id="KW-0131">Cell cycle</keyword>